<dbReference type="AlphaFoldDB" id="A0A381QIY3"/>
<evidence type="ECO:0000313" key="1">
    <source>
        <dbReference type="EMBL" id="SUZ77603.1"/>
    </source>
</evidence>
<proteinExistence type="predicted"/>
<accession>A0A381QIY3</accession>
<name>A0A381QIY3_9ZZZZ</name>
<protein>
    <submittedName>
        <fullName evidence="1">Uncharacterized protein</fullName>
    </submittedName>
</protein>
<sequence length="26" mass="3006">MKKLSDFDTVPDSLVELKLKILFIVI</sequence>
<reference evidence="1" key="1">
    <citation type="submission" date="2018-05" db="EMBL/GenBank/DDBJ databases">
        <authorList>
            <person name="Lanie J.A."/>
            <person name="Ng W.-L."/>
            <person name="Kazmierczak K.M."/>
            <person name="Andrzejewski T.M."/>
            <person name="Davidsen T.M."/>
            <person name="Wayne K.J."/>
            <person name="Tettelin H."/>
            <person name="Glass J.I."/>
            <person name="Rusch D."/>
            <person name="Podicherti R."/>
            <person name="Tsui H.-C.T."/>
            <person name="Winkler M.E."/>
        </authorList>
    </citation>
    <scope>NUCLEOTIDE SEQUENCE</scope>
</reference>
<gene>
    <name evidence="1" type="ORF">METZ01_LOCUS30457</name>
</gene>
<dbReference type="EMBL" id="UINC01001323">
    <property type="protein sequence ID" value="SUZ77603.1"/>
    <property type="molecule type" value="Genomic_DNA"/>
</dbReference>
<organism evidence="1">
    <name type="scientific">marine metagenome</name>
    <dbReference type="NCBI Taxonomy" id="408172"/>
    <lineage>
        <taxon>unclassified sequences</taxon>
        <taxon>metagenomes</taxon>
        <taxon>ecological metagenomes</taxon>
    </lineage>
</organism>